<organism evidence="1 2">
    <name type="scientific">Caerostris darwini</name>
    <dbReference type="NCBI Taxonomy" id="1538125"/>
    <lineage>
        <taxon>Eukaryota</taxon>
        <taxon>Metazoa</taxon>
        <taxon>Ecdysozoa</taxon>
        <taxon>Arthropoda</taxon>
        <taxon>Chelicerata</taxon>
        <taxon>Arachnida</taxon>
        <taxon>Araneae</taxon>
        <taxon>Araneomorphae</taxon>
        <taxon>Entelegynae</taxon>
        <taxon>Araneoidea</taxon>
        <taxon>Araneidae</taxon>
        <taxon>Caerostris</taxon>
    </lineage>
</organism>
<proteinExistence type="predicted"/>
<name>A0AAV4N5U4_9ARAC</name>
<keyword evidence="2" id="KW-1185">Reference proteome</keyword>
<dbReference type="Proteomes" id="UP001054837">
    <property type="component" value="Unassembled WGS sequence"/>
</dbReference>
<evidence type="ECO:0000313" key="2">
    <source>
        <dbReference type="Proteomes" id="UP001054837"/>
    </source>
</evidence>
<reference evidence="1 2" key="1">
    <citation type="submission" date="2021-06" db="EMBL/GenBank/DDBJ databases">
        <title>Caerostris darwini draft genome.</title>
        <authorList>
            <person name="Kono N."/>
            <person name="Arakawa K."/>
        </authorList>
    </citation>
    <scope>NUCLEOTIDE SEQUENCE [LARGE SCALE GENOMIC DNA]</scope>
</reference>
<accession>A0AAV4N5U4</accession>
<gene>
    <name evidence="1" type="primary">AVEN_107499_1</name>
    <name evidence="1" type="ORF">CDAR_610161</name>
</gene>
<sequence>MKSCYMIKSGQCNDRARSFRVPKVKEEIIQRKITDYGLCKRLQKKVRNLVSPIVAEIRKWRDYHSYILDGDADVELLSSLYWKSEGAIDTKKTAELLVRRDSLDKIDRFVLACEYCLEEDIRRLWNRMSEFERRKASNEKSPHMVKAWIAKLVDGSQYARNSLYTSNYKLAAWGFEHNVETLRYYLQQCSTSEEKQRYLVKFARLTYANIDVIRYVFPLMDRNTQELVLRRTPFITLRCFLDWPLQTVFMNVANRMWNYLSEEDFCVMLRYILFDRIFRETRDFNYVDLLKEFWYQSPTHFKEFVWNLHENSIFSLLKLLIEPKIQIKVYKDTFYVYI</sequence>
<evidence type="ECO:0000313" key="1">
    <source>
        <dbReference type="EMBL" id="GIX80197.1"/>
    </source>
</evidence>
<dbReference type="AlphaFoldDB" id="A0AAV4N5U4"/>
<dbReference type="EMBL" id="BPLQ01001276">
    <property type="protein sequence ID" value="GIX80197.1"/>
    <property type="molecule type" value="Genomic_DNA"/>
</dbReference>
<protein>
    <submittedName>
        <fullName evidence="1">RNase H domain-containing protein</fullName>
    </submittedName>
</protein>
<comment type="caution">
    <text evidence="1">The sequence shown here is derived from an EMBL/GenBank/DDBJ whole genome shotgun (WGS) entry which is preliminary data.</text>
</comment>